<organism evidence="2 3">
    <name type="scientific">Plakobranchus ocellatus</name>
    <dbReference type="NCBI Taxonomy" id="259542"/>
    <lineage>
        <taxon>Eukaryota</taxon>
        <taxon>Metazoa</taxon>
        <taxon>Spiralia</taxon>
        <taxon>Lophotrochozoa</taxon>
        <taxon>Mollusca</taxon>
        <taxon>Gastropoda</taxon>
        <taxon>Heterobranchia</taxon>
        <taxon>Euthyneura</taxon>
        <taxon>Panpulmonata</taxon>
        <taxon>Sacoglossa</taxon>
        <taxon>Placobranchoidea</taxon>
        <taxon>Plakobranchidae</taxon>
        <taxon>Plakobranchus</taxon>
    </lineage>
</organism>
<dbReference type="Proteomes" id="UP000735302">
    <property type="component" value="Unassembled WGS sequence"/>
</dbReference>
<accession>A0AAV4E0F1</accession>
<sequence>MTATIAGPSPPQPPGSTHPPIRVAPHGKQGAHTVRVGLSIIPSTGGLRWVEVEDSMRRSGRDDSTGKEETIEDKARWREGDVAHIPERDSSWATPSFSRLLRHAQYGQGESVQALLAALNSQLQSMALQLGNHINAVSIKLPEIWTTSPEVCFARVEAQFGTKNITQNQTRYDDVSALLM</sequence>
<name>A0AAV4E0F1_9GAST</name>
<protein>
    <submittedName>
        <fullName evidence="2">Uncharacterized protein</fullName>
    </submittedName>
</protein>
<feature type="region of interest" description="Disordered" evidence="1">
    <location>
        <begin position="1"/>
        <end position="30"/>
    </location>
</feature>
<evidence type="ECO:0000256" key="1">
    <source>
        <dbReference type="SAM" id="MobiDB-lite"/>
    </source>
</evidence>
<keyword evidence="3" id="KW-1185">Reference proteome</keyword>
<proteinExistence type="predicted"/>
<feature type="compositionally biased region" description="Pro residues" evidence="1">
    <location>
        <begin position="8"/>
        <end position="17"/>
    </location>
</feature>
<gene>
    <name evidence="2" type="ORF">PoB_007657300</name>
</gene>
<evidence type="ECO:0000313" key="3">
    <source>
        <dbReference type="Proteomes" id="UP000735302"/>
    </source>
</evidence>
<comment type="caution">
    <text evidence="2">The sequence shown here is derived from an EMBL/GenBank/DDBJ whole genome shotgun (WGS) entry which is preliminary data.</text>
</comment>
<dbReference type="EMBL" id="BLXT01008578">
    <property type="protein sequence ID" value="GFO50068.1"/>
    <property type="molecule type" value="Genomic_DNA"/>
</dbReference>
<dbReference type="AlphaFoldDB" id="A0AAV4E0F1"/>
<evidence type="ECO:0000313" key="2">
    <source>
        <dbReference type="EMBL" id="GFO50068.1"/>
    </source>
</evidence>
<reference evidence="2 3" key="1">
    <citation type="journal article" date="2021" name="Elife">
        <title>Chloroplast acquisition without the gene transfer in kleptoplastic sea slugs, Plakobranchus ocellatus.</title>
        <authorList>
            <person name="Maeda T."/>
            <person name="Takahashi S."/>
            <person name="Yoshida T."/>
            <person name="Shimamura S."/>
            <person name="Takaki Y."/>
            <person name="Nagai Y."/>
            <person name="Toyoda A."/>
            <person name="Suzuki Y."/>
            <person name="Arimoto A."/>
            <person name="Ishii H."/>
            <person name="Satoh N."/>
            <person name="Nishiyama T."/>
            <person name="Hasebe M."/>
            <person name="Maruyama T."/>
            <person name="Minagawa J."/>
            <person name="Obokata J."/>
            <person name="Shigenobu S."/>
        </authorList>
    </citation>
    <scope>NUCLEOTIDE SEQUENCE [LARGE SCALE GENOMIC DNA]</scope>
</reference>